<evidence type="ECO:0000313" key="8">
    <source>
        <dbReference type="EMBL" id="PVX58579.1"/>
    </source>
</evidence>
<accession>A0A2U0ULR0</accession>
<dbReference type="InterPro" id="IPR033985">
    <property type="entry name" value="SusD-like_N"/>
</dbReference>
<comment type="caution">
    <text evidence="8">The sequence shown here is derived from an EMBL/GenBank/DDBJ whole genome shotgun (WGS) entry which is preliminary data.</text>
</comment>
<feature type="domain" description="RagB/SusD" evidence="6">
    <location>
        <begin position="271"/>
        <end position="529"/>
    </location>
</feature>
<evidence type="ECO:0000313" key="9">
    <source>
        <dbReference type="Proteomes" id="UP000245870"/>
    </source>
</evidence>
<dbReference type="InterPro" id="IPR012944">
    <property type="entry name" value="SusD_RagB_dom"/>
</dbReference>
<protein>
    <submittedName>
        <fullName evidence="8">Putative outer membrane starch-binding protein</fullName>
    </submittedName>
</protein>
<evidence type="ECO:0000256" key="3">
    <source>
        <dbReference type="ARBA" id="ARBA00022729"/>
    </source>
</evidence>
<evidence type="ECO:0000259" key="6">
    <source>
        <dbReference type="Pfam" id="PF07980"/>
    </source>
</evidence>
<comment type="subcellular location">
    <subcellularLocation>
        <location evidence="1">Cell outer membrane</location>
    </subcellularLocation>
</comment>
<dbReference type="Pfam" id="PF07980">
    <property type="entry name" value="SusD_RagB"/>
    <property type="match status" value="1"/>
</dbReference>
<dbReference type="Proteomes" id="UP000245870">
    <property type="component" value="Unassembled WGS sequence"/>
</dbReference>
<evidence type="ECO:0000256" key="2">
    <source>
        <dbReference type="ARBA" id="ARBA00006275"/>
    </source>
</evidence>
<proteinExistence type="inferred from homology"/>
<dbReference type="SUPFAM" id="SSF48452">
    <property type="entry name" value="TPR-like"/>
    <property type="match status" value="1"/>
</dbReference>
<evidence type="ECO:0000259" key="7">
    <source>
        <dbReference type="Pfam" id="PF14322"/>
    </source>
</evidence>
<evidence type="ECO:0000256" key="4">
    <source>
        <dbReference type="ARBA" id="ARBA00023136"/>
    </source>
</evidence>
<comment type="similarity">
    <text evidence="2">Belongs to the SusD family.</text>
</comment>
<keyword evidence="9" id="KW-1185">Reference proteome</keyword>
<dbReference type="EMBL" id="QENY01000002">
    <property type="protein sequence ID" value="PVX58579.1"/>
    <property type="molecule type" value="Genomic_DNA"/>
</dbReference>
<reference evidence="8 9" key="1">
    <citation type="submission" date="2018-05" db="EMBL/GenBank/DDBJ databases">
        <title>Genomic Encyclopedia of Type Strains, Phase IV (KMG-IV): sequencing the most valuable type-strain genomes for metagenomic binning, comparative biology and taxonomic classification.</title>
        <authorList>
            <person name="Goeker M."/>
        </authorList>
    </citation>
    <scope>NUCLEOTIDE SEQUENCE [LARGE SCALE GENOMIC DNA]</scope>
    <source>
        <strain evidence="8 9">DSM 100333</strain>
    </source>
</reference>
<evidence type="ECO:0000256" key="5">
    <source>
        <dbReference type="ARBA" id="ARBA00023237"/>
    </source>
</evidence>
<keyword evidence="5" id="KW-0998">Cell outer membrane</keyword>
<organism evidence="8 9">
    <name type="scientific">Hallella colorans</name>
    <dbReference type="NCBI Taxonomy" id="1703337"/>
    <lineage>
        <taxon>Bacteria</taxon>
        <taxon>Pseudomonadati</taxon>
        <taxon>Bacteroidota</taxon>
        <taxon>Bacteroidia</taxon>
        <taxon>Bacteroidales</taxon>
        <taxon>Prevotellaceae</taxon>
        <taxon>Hallella</taxon>
    </lineage>
</organism>
<dbReference type="InterPro" id="IPR011990">
    <property type="entry name" value="TPR-like_helical_dom_sf"/>
</dbReference>
<evidence type="ECO:0000256" key="1">
    <source>
        <dbReference type="ARBA" id="ARBA00004442"/>
    </source>
</evidence>
<keyword evidence="3" id="KW-0732">Signal</keyword>
<sequence>MLFSSLVFSACLSDYPKSLLPEDKAYDNATNLYINTVANLYHNIGGNKDSEGLQGTYRGIYDYNIFCTDEAIIPTRGGDWYDGGFWQNLYLHTWTSTDIALYDTWCYLYKAVMMCNHSLAQIDAHKNIITPDQYNKYRAEVKALRCLFYGELLDLFGRVPLVESDEVSLDKAKQVERGELFRFIVNELQSSLPFLADQRSNFEGEYYGRITRHVAEFMLARLMLNAEVYNDDNWIDGVRTLGSQILFNVDGQNMNAWEACIHYCDRIEAAGYTLEKDYNDNFRVHNEKSHENIFTIPMDKMKYQNEFWNLFRSRHYKHGECLGMAAENGSSATLSTVRAFAYGTDSVDTRFAFNFYSDTVHIDGKAVRQDNGKALVYHPLVMAIDLTGSPYEKTAGARMAKYEIDRTAHADGKLQDNDIVLFRFADVLLMRAEAKVRNGKNGQHEMDAVRTRAGMPPRPATLNNILAERLLELMWEGTRRRDLIRFGLFGNAYDIRPRLENEQKGYTTVYPIPATALKLNRKLRQNYGY</sequence>
<gene>
    <name evidence="8" type="ORF">C7379_10297</name>
</gene>
<name>A0A2U0ULR0_9BACT</name>
<feature type="domain" description="SusD-like N-terminal" evidence="7">
    <location>
        <begin position="86"/>
        <end position="224"/>
    </location>
</feature>
<dbReference type="Gene3D" id="1.25.40.390">
    <property type="match status" value="1"/>
</dbReference>
<dbReference type="AlphaFoldDB" id="A0A2U0ULR0"/>
<keyword evidence="4" id="KW-0472">Membrane</keyword>
<dbReference type="GO" id="GO:0009279">
    <property type="term" value="C:cell outer membrane"/>
    <property type="evidence" value="ECO:0007669"/>
    <property type="project" value="UniProtKB-SubCell"/>
</dbReference>
<dbReference type="Pfam" id="PF14322">
    <property type="entry name" value="SusD-like_3"/>
    <property type="match status" value="1"/>
</dbReference>